<organism evidence="12 13">
    <name type="scientific">Rhynchospora pubera</name>
    <dbReference type="NCBI Taxonomy" id="906938"/>
    <lineage>
        <taxon>Eukaryota</taxon>
        <taxon>Viridiplantae</taxon>
        <taxon>Streptophyta</taxon>
        <taxon>Embryophyta</taxon>
        <taxon>Tracheophyta</taxon>
        <taxon>Spermatophyta</taxon>
        <taxon>Magnoliopsida</taxon>
        <taxon>Liliopsida</taxon>
        <taxon>Poales</taxon>
        <taxon>Cyperaceae</taxon>
        <taxon>Cyperoideae</taxon>
        <taxon>Rhynchosporeae</taxon>
        <taxon>Rhynchospora</taxon>
    </lineage>
</organism>
<dbReference type="CDD" id="cd17361">
    <property type="entry name" value="MFS_STP"/>
    <property type="match status" value="1"/>
</dbReference>
<evidence type="ECO:0000256" key="9">
    <source>
        <dbReference type="RuleBase" id="RU003346"/>
    </source>
</evidence>
<protein>
    <submittedName>
        <fullName evidence="12">Sugar transport protein 5</fullName>
    </submittedName>
</protein>
<keyword evidence="13" id="KW-1185">Reference proteome</keyword>
<keyword evidence="3 9" id="KW-0813">Transport</keyword>
<dbReference type="Proteomes" id="UP001140206">
    <property type="component" value="Chromosome 2"/>
</dbReference>
<dbReference type="PANTHER" id="PTHR23500:SF44">
    <property type="entry name" value="SUGAR TRANSPORT PROTEIN 5"/>
    <property type="match status" value="1"/>
</dbReference>
<keyword evidence="7 10" id="KW-1133">Transmembrane helix</keyword>
<dbReference type="FunFam" id="1.20.1250.20:FF:000002">
    <property type="entry name" value="Sugar transport protein 13"/>
    <property type="match status" value="1"/>
</dbReference>
<feature type="transmembrane region" description="Helical" evidence="10">
    <location>
        <begin position="84"/>
        <end position="102"/>
    </location>
</feature>
<comment type="subcellular location">
    <subcellularLocation>
        <location evidence="1">Membrane</location>
        <topology evidence="1">Multi-pass membrane protein</topology>
    </subcellularLocation>
</comment>
<evidence type="ECO:0000259" key="11">
    <source>
        <dbReference type="PROSITE" id="PS50850"/>
    </source>
</evidence>
<evidence type="ECO:0000256" key="7">
    <source>
        <dbReference type="ARBA" id="ARBA00022989"/>
    </source>
</evidence>
<evidence type="ECO:0000256" key="5">
    <source>
        <dbReference type="ARBA" id="ARBA00022692"/>
    </source>
</evidence>
<dbReference type="PROSITE" id="PS00217">
    <property type="entry name" value="SUGAR_TRANSPORT_2"/>
    <property type="match status" value="1"/>
</dbReference>
<dbReference type="InterPro" id="IPR036259">
    <property type="entry name" value="MFS_trans_sf"/>
</dbReference>
<keyword evidence="6" id="KW-0769">Symport</keyword>
<dbReference type="PROSITE" id="PS50850">
    <property type="entry name" value="MFS"/>
    <property type="match status" value="1"/>
</dbReference>
<dbReference type="AlphaFoldDB" id="A0AAV8FLI5"/>
<proteinExistence type="inferred from homology"/>
<feature type="transmembrane region" description="Helical" evidence="10">
    <location>
        <begin position="389"/>
        <end position="415"/>
    </location>
</feature>
<evidence type="ECO:0000313" key="13">
    <source>
        <dbReference type="Proteomes" id="UP001140206"/>
    </source>
</evidence>
<dbReference type="SUPFAM" id="SSF103473">
    <property type="entry name" value="MFS general substrate transporter"/>
    <property type="match status" value="1"/>
</dbReference>
<feature type="transmembrane region" description="Helical" evidence="10">
    <location>
        <begin position="323"/>
        <end position="342"/>
    </location>
</feature>
<comment type="similarity">
    <text evidence="2 9">Belongs to the major facilitator superfamily. Sugar transporter (TC 2.A.1.1) family.</text>
</comment>
<reference evidence="12" key="1">
    <citation type="submission" date="2022-08" db="EMBL/GenBank/DDBJ databases">
        <authorList>
            <person name="Marques A."/>
        </authorList>
    </citation>
    <scope>NUCLEOTIDE SEQUENCE</scope>
    <source>
        <strain evidence="12">RhyPub2mFocal</strain>
        <tissue evidence="12">Leaves</tissue>
    </source>
</reference>
<dbReference type="PRINTS" id="PR00171">
    <property type="entry name" value="SUGRTRNSPORT"/>
</dbReference>
<dbReference type="GO" id="GO:0016020">
    <property type="term" value="C:membrane"/>
    <property type="evidence" value="ECO:0007669"/>
    <property type="project" value="UniProtKB-SubCell"/>
</dbReference>
<evidence type="ECO:0000256" key="3">
    <source>
        <dbReference type="ARBA" id="ARBA00022448"/>
    </source>
</evidence>
<keyword evidence="4 12" id="KW-0762">Sugar transport</keyword>
<dbReference type="EMBL" id="JAMFTS010000002">
    <property type="protein sequence ID" value="KAJ4794152.1"/>
    <property type="molecule type" value="Genomic_DNA"/>
</dbReference>
<dbReference type="GO" id="GO:0015145">
    <property type="term" value="F:monosaccharide transmembrane transporter activity"/>
    <property type="evidence" value="ECO:0007669"/>
    <property type="project" value="InterPro"/>
</dbReference>
<dbReference type="InterPro" id="IPR020846">
    <property type="entry name" value="MFS_dom"/>
</dbReference>
<comment type="caution">
    <text evidence="12">The sequence shown here is derived from an EMBL/GenBank/DDBJ whole genome shotgun (WGS) entry which is preliminary data.</text>
</comment>
<feature type="transmembrane region" description="Helical" evidence="10">
    <location>
        <begin position="173"/>
        <end position="191"/>
    </location>
</feature>
<sequence length="513" mass="55620">MGMEGFAVPSGSMPDRGACASLPFSVVLTCIMAASGGLIFGYDIGISGGVSSMESFLSKFFPSVLLKMMEKGQNNEYCVYDSQALMAFTSSLYIAGLLASLMAGKVTKSIGRQVVMLLGGAMFFVGAALNAGAVDITMLIIGRMLLGFGVGFTNQATPVYLAEVAPARWRGAFTSGFQFFLALGNLIANLTNYGTNHINRWGWRLSLGLAAAPATIIVLGAFFITDSPSSLVVRGKLETARAALRRMRGPDADIDAELKNVIRSVEESKKNEEEAYRRIIRREYRPHLVMAVAVALFFQLTGVIVISFFSPLLFRTVGLGNDAALVGAVILGAVNLGSISLSTFTIDRFGRRPLFMIGGILMVVCQVAIAWIMGAQIRESNDGKMPHGHAVAVLVLICGHAAGFGVSWGPLNWFIPAEIFPVEIRSAGNGITSAIGLGCTFIQTQTFLAMLCTFKYATFAYYAVWIVTMTTFIALFMPETKGVPLESMNSVWARHWYWRRYVREQNQVIHESA</sequence>
<keyword evidence="8 10" id="KW-0472">Membrane</keyword>
<dbReference type="GO" id="GO:0015293">
    <property type="term" value="F:symporter activity"/>
    <property type="evidence" value="ECO:0007669"/>
    <property type="project" value="UniProtKB-KW"/>
</dbReference>
<dbReference type="InterPro" id="IPR044778">
    <property type="entry name" value="MFS_STP/MST-like_plant"/>
</dbReference>
<dbReference type="InterPro" id="IPR005829">
    <property type="entry name" value="Sugar_transporter_CS"/>
</dbReference>
<feature type="transmembrane region" description="Helical" evidence="10">
    <location>
        <begin position="203"/>
        <end position="224"/>
    </location>
</feature>
<dbReference type="PANTHER" id="PTHR23500">
    <property type="entry name" value="SOLUTE CARRIER FAMILY 2, FACILITATED GLUCOSE TRANSPORTER"/>
    <property type="match status" value="1"/>
</dbReference>
<name>A0AAV8FLI5_9POAL</name>
<evidence type="ECO:0000256" key="6">
    <source>
        <dbReference type="ARBA" id="ARBA00022847"/>
    </source>
</evidence>
<feature type="transmembrane region" description="Helical" evidence="10">
    <location>
        <begin position="140"/>
        <end position="161"/>
    </location>
</feature>
<keyword evidence="5 10" id="KW-0812">Transmembrane</keyword>
<evidence type="ECO:0000256" key="8">
    <source>
        <dbReference type="ARBA" id="ARBA00023136"/>
    </source>
</evidence>
<evidence type="ECO:0000256" key="10">
    <source>
        <dbReference type="SAM" id="Phobius"/>
    </source>
</evidence>
<evidence type="ECO:0000256" key="4">
    <source>
        <dbReference type="ARBA" id="ARBA00022597"/>
    </source>
</evidence>
<feature type="transmembrane region" description="Helical" evidence="10">
    <location>
        <begin position="21"/>
        <end position="42"/>
    </location>
</feature>
<evidence type="ECO:0000256" key="2">
    <source>
        <dbReference type="ARBA" id="ARBA00010992"/>
    </source>
</evidence>
<dbReference type="NCBIfam" id="TIGR00879">
    <property type="entry name" value="SP"/>
    <property type="match status" value="1"/>
</dbReference>
<evidence type="ECO:0000256" key="1">
    <source>
        <dbReference type="ARBA" id="ARBA00004141"/>
    </source>
</evidence>
<evidence type="ECO:0000313" key="12">
    <source>
        <dbReference type="EMBL" id="KAJ4794152.1"/>
    </source>
</evidence>
<dbReference type="InterPro" id="IPR005828">
    <property type="entry name" value="MFS_sugar_transport-like"/>
</dbReference>
<feature type="transmembrane region" description="Helical" evidence="10">
    <location>
        <begin position="114"/>
        <end position="134"/>
    </location>
</feature>
<dbReference type="InterPro" id="IPR003663">
    <property type="entry name" value="Sugar/inositol_transpt"/>
</dbReference>
<accession>A0AAV8FLI5</accession>
<feature type="transmembrane region" description="Helical" evidence="10">
    <location>
        <begin position="288"/>
        <end position="311"/>
    </location>
</feature>
<feature type="domain" description="Major facilitator superfamily (MFS) profile" evidence="11">
    <location>
        <begin position="29"/>
        <end position="481"/>
    </location>
</feature>
<dbReference type="InterPro" id="IPR045262">
    <property type="entry name" value="STP/PLT_plant"/>
</dbReference>
<dbReference type="Pfam" id="PF00083">
    <property type="entry name" value="Sugar_tr"/>
    <property type="match status" value="1"/>
</dbReference>
<gene>
    <name evidence="12" type="ORF">LUZ62_045398</name>
</gene>
<feature type="transmembrane region" description="Helical" evidence="10">
    <location>
        <begin position="459"/>
        <end position="478"/>
    </location>
</feature>
<dbReference type="Gene3D" id="1.20.1250.20">
    <property type="entry name" value="MFS general substrate transporter like domains"/>
    <property type="match status" value="1"/>
</dbReference>
<feature type="transmembrane region" description="Helical" evidence="10">
    <location>
        <begin position="354"/>
        <end position="377"/>
    </location>
</feature>